<dbReference type="EMBL" id="KN847533">
    <property type="protein sequence ID" value="KIW07017.1"/>
    <property type="molecule type" value="Genomic_DNA"/>
</dbReference>
<dbReference type="HOGENOM" id="CLU_2063291_0_0_1"/>
<dbReference type="RefSeq" id="XP_016216886.1">
    <property type="nucleotide sequence ID" value="XM_016354870.1"/>
</dbReference>
<dbReference type="VEuPathDB" id="FungiDB:PV09_01912"/>
<sequence>MPIREFWQTRWLRMSTLYPSPGPPIPTRKITRVSRLPDLCWGNGKLLQQIERPNNQTCWRPVTNVVALSTWNLTVLKMAKERSTTLLSSTSKVDRRTGKILEMRPFHWVVKRLNDELDF</sequence>
<evidence type="ECO:0000313" key="1">
    <source>
        <dbReference type="EMBL" id="KIW07017.1"/>
    </source>
</evidence>
<dbReference type="AlphaFoldDB" id="A0A0D1Z289"/>
<keyword evidence="2" id="KW-1185">Reference proteome</keyword>
<protein>
    <submittedName>
        <fullName evidence="1">Uncharacterized protein</fullName>
    </submittedName>
</protein>
<dbReference type="GeneID" id="27309885"/>
<organism evidence="1 2">
    <name type="scientific">Verruconis gallopava</name>
    <dbReference type="NCBI Taxonomy" id="253628"/>
    <lineage>
        <taxon>Eukaryota</taxon>
        <taxon>Fungi</taxon>
        <taxon>Dikarya</taxon>
        <taxon>Ascomycota</taxon>
        <taxon>Pezizomycotina</taxon>
        <taxon>Dothideomycetes</taxon>
        <taxon>Pleosporomycetidae</taxon>
        <taxon>Venturiales</taxon>
        <taxon>Sympoventuriaceae</taxon>
        <taxon>Verruconis</taxon>
    </lineage>
</organism>
<accession>A0A0D1Z289</accession>
<dbReference type="InParanoid" id="A0A0D1Z289"/>
<gene>
    <name evidence="1" type="ORF">PV09_01912</name>
</gene>
<reference evidence="1 2" key="1">
    <citation type="submission" date="2015-01" db="EMBL/GenBank/DDBJ databases">
        <title>The Genome Sequence of Ochroconis gallopava CBS43764.</title>
        <authorList>
            <consortium name="The Broad Institute Genomics Platform"/>
            <person name="Cuomo C."/>
            <person name="de Hoog S."/>
            <person name="Gorbushina A."/>
            <person name="Stielow B."/>
            <person name="Teixiera M."/>
            <person name="Abouelleil A."/>
            <person name="Chapman S.B."/>
            <person name="Priest M."/>
            <person name="Young S.K."/>
            <person name="Wortman J."/>
            <person name="Nusbaum C."/>
            <person name="Birren B."/>
        </authorList>
    </citation>
    <scope>NUCLEOTIDE SEQUENCE [LARGE SCALE GENOMIC DNA]</scope>
    <source>
        <strain evidence="1 2">CBS 43764</strain>
    </source>
</reference>
<name>A0A0D1Z289_9PEZI</name>
<evidence type="ECO:0000313" key="2">
    <source>
        <dbReference type="Proteomes" id="UP000053259"/>
    </source>
</evidence>
<dbReference type="Proteomes" id="UP000053259">
    <property type="component" value="Unassembled WGS sequence"/>
</dbReference>
<proteinExistence type="predicted"/>